<organism evidence="1 2">
    <name type="scientific">Vibrio diazotrophicus</name>
    <dbReference type="NCBI Taxonomy" id="685"/>
    <lineage>
        <taxon>Bacteria</taxon>
        <taxon>Pseudomonadati</taxon>
        <taxon>Pseudomonadota</taxon>
        <taxon>Gammaproteobacteria</taxon>
        <taxon>Vibrionales</taxon>
        <taxon>Vibrionaceae</taxon>
        <taxon>Vibrio</taxon>
    </lineage>
</organism>
<dbReference type="AlphaFoldDB" id="A0A329EA56"/>
<accession>A0A329EA56</accession>
<dbReference type="RefSeq" id="WP_112404149.1">
    <property type="nucleotide sequence ID" value="NZ_QLTR01000014.1"/>
</dbReference>
<comment type="caution">
    <text evidence="1">The sequence shown here is derived from an EMBL/GenBank/DDBJ whole genome shotgun (WGS) entry which is preliminary data.</text>
</comment>
<sequence length="83" mass="9258">MKNKLSDLNNHLFAQLERLSDESTKGDELKEEIGRAKAISSISKDIINNASLALDAAKFKTDFRGAQIPEQLECNEKVITPQK</sequence>
<name>A0A329EA56_VIBDI</name>
<reference evidence="1 2" key="1">
    <citation type="submission" date="2018-06" db="EMBL/GenBank/DDBJ databases">
        <title>Freshwater and sediment microbial communities from various areas in North America, analyzing microbe dynamics in response to fracking.</title>
        <authorList>
            <person name="Lamendella R."/>
        </authorList>
    </citation>
    <scope>NUCLEOTIDE SEQUENCE [LARGE SCALE GENOMIC DNA]</scope>
    <source>
        <strain evidence="1 2">99A</strain>
    </source>
</reference>
<dbReference type="EMBL" id="QLTR01000014">
    <property type="protein sequence ID" value="RAS62660.1"/>
    <property type="molecule type" value="Genomic_DNA"/>
</dbReference>
<evidence type="ECO:0008006" key="3">
    <source>
        <dbReference type="Google" id="ProtNLM"/>
    </source>
</evidence>
<gene>
    <name evidence="1" type="ORF">DET48_11455</name>
</gene>
<dbReference type="Proteomes" id="UP000248729">
    <property type="component" value="Unassembled WGS sequence"/>
</dbReference>
<evidence type="ECO:0000313" key="2">
    <source>
        <dbReference type="Proteomes" id="UP000248729"/>
    </source>
</evidence>
<protein>
    <recommendedName>
        <fullName evidence="3">Phage protein</fullName>
    </recommendedName>
</protein>
<evidence type="ECO:0000313" key="1">
    <source>
        <dbReference type="EMBL" id="RAS62660.1"/>
    </source>
</evidence>
<proteinExistence type="predicted"/>